<feature type="compositionally biased region" description="Acidic residues" evidence="2">
    <location>
        <begin position="196"/>
        <end position="206"/>
    </location>
</feature>
<feature type="region of interest" description="Disordered" evidence="2">
    <location>
        <begin position="69"/>
        <end position="140"/>
    </location>
</feature>
<organism evidence="5 7">
    <name type="scientific">Candida glabrata</name>
    <name type="common">Yeast</name>
    <name type="synonym">Torulopsis glabrata</name>
    <dbReference type="NCBI Taxonomy" id="5478"/>
    <lineage>
        <taxon>Eukaryota</taxon>
        <taxon>Fungi</taxon>
        <taxon>Dikarya</taxon>
        <taxon>Ascomycota</taxon>
        <taxon>Saccharomycotina</taxon>
        <taxon>Saccharomycetes</taxon>
        <taxon>Saccharomycetales</taxon>
        <taxon>Saccharomycetaceae</taxon>
        <taxon>Nakaseomyces</taxon>
    </lineage>
</organism>
<accession>A0A0W0EAW5</accession>
<name>A0A0W0EAW5_CANGB</name>
<evidence type="ECO:0000313" key="6">
    <source>
        <dbReference type="EMBL" id="KTA97462.1"/>
    </source>
</evidence>
<feature type="compositionally biased region" description="Basic and acidic residues" evidence="2">
    <location>
        <begin position="324"/>
        <end position="336"/>
    </location>
</feature>
<dbReference type="CGD" id="CAL0130547">
    <property type="gene designation" value="CAGL0H10472g"/>
</dbReference>
<feature type="compositionally biased region" description="Basic residues" evidence="2">
    <location>
        <begin position="125"/>
        <end position="136"/>
    </location>
</feature>
<feature type="compositionally biased region" description="Acidic residues" evidence="2">
    <location>
        <begin position="305"/>
        <end position="323"/>
    </location>
</feature>
<protein>
    <submittedName>
        <fullName evidence="5">RNA polymerase II nuclear localization protein IWR1</fullName>
    </submittedName>
</protein>
<evidence type="ECO:0000256" key="1">
    <source>
        <dbReference type="ARBA" id="ARBA00010218"/>
    </source>
</evidence>
<evidence type="ECO:0000313" key="5">
    <source>
        <dbReference type="EMBL" id="KTA96057.1"/>
    </source>
</evidence>
<dbReference type="EMBL" id="LLZZ01000175">
    <property type="protein sequence ID" value="KTA96057.1"/>
    <property type="molecule type" value="Genomic_DNA"/>
</dbReference>
<evidence type="ECO:0000259" key="3">
    <source>
        <dbReference type="Pfam" id="PF08574"/>
    </source>
</evidence>
<dbReference type="Pfam" id="PF08574">
    <property type="entry name" value="Iwr1"/>
    <property type="match status" value="1"/>
</dbReference>
<evidence type="ECO:0000313" key="4">
    <source>
        <dbReference type="CGD" id="CAL0130547"/>
    </source>
</evidence>
<dbReference type="PANTHER" id="PTHR28063:SF1">
    <property type="entry name" value="RNA POLYMERASE II NUCLEAR LOCALIZATION PROTEIN IWR1"/>
    <property type="match status" value="1"/>
</dbReference>
<evidence type="ECO:0000313" key="7">
    <source>
        <dbReference type="Proteomes" id="UP000054886"/>
    </source>
</evidence>
<dbReference type="EMBL" id="LLZZ01000160">
    <property type="protein sequence ID" value="KTA97462.1"/>
    <property type="molecule type" value="Genomic_DNA"/>
</dbReference>
<feature type="region of interest" description="Disordered" evidence="2">
    <location>
        <begin position="305"/>
        <end position="336"/>
    </location>
</feature>
<comment type="caution">
    <text evidence="5">The sequence shown here is derived from an EMBL/GenBank/DDBJ whole genome shotgun (WGS) entry which is preliminary data.</text>
</comment>
<dbReference type="VEuPathDB" id="FungiDB:B1J91_H10472g"/>
<gene>
    <name evidence="4" type="ordered locus">CAGL0H10472g</name>
    <name evidence="6" type="ORF">AO440_002343</name>
    <name evidence="5" type="ORF">AO440_005427</name>
</gene>
<dbReference type="GO" id="GO:0006606">
    <property type="term" value="P:protein import into nucleus"/>
    <property type="evidence" value="ECO:0007669"/>
    <property type="project" value="EnsemblFungi"/>
</dbReference>
<dbReference type="GO" id="GO:0005634">
    <property type="term" value="C:nucleus"/>
    <property type="evidence" value="ECO:0007669"/>
    <property type="project" value="EnsemblFungi"/>
</dbReference>
<proteinExistence type="inferred from homology"/>
<reference evidence="5 7" key="1">
    <citation type="submission" date="2015-10" db="EMBL/GenBank/DDBJ databases">
        <title>Draft genomes sequences of Candida glabrata isolates 1A, 1B, 2A, 2B, 3A and 3B.</title>
        <authorList>
            <person name="Haavelsrud O.E."/>
            <person name="Gaustad P."/>
        </authorList>
    </citation>
    <scope>NUCLEOTIDE SEQUENCE [LARGE SCALE GENOMIC DNA]</scope>
    <source>
        <strain evidence="5">910700640</strain>
    </source>
</reference>
<feature type="region of interest" description="Disordered" evidence="2">
    <location>
        <begin position="196"/>
        <end position="221"/>
    </location>
</feature>
<feature type="domain" description="Transcription factor Iwr1" evidence="3">
    <location>
        <begin position="148"/>
        <end position="218"/>
    </location>
</feature>
<dbReference type="InterPro" id="IPR013883">
    <property type="entry name" value="TF_Iwr1_dom"/>
</dbReference>
<dbReference type="AlphaFoldDB" id="A0A0W0EAW5"/>
<feature type="compositionally biased region" description="Basic and acidic residues" evidence="2">
    <location>
        <begin position="69"/>
        <end position="99"/>
    </location>
</feature>
<sequence length="357" mass="42051">MGKRPEFIRLKRRRDEGSVATLLLEENAKKKKARYVFKLSKTVVSTDQLNKDETTTPLLKVAEDHRHFVLEQPRKRHREGEVDADTDKHSDESKSRLENQEELPPEITEMVNKYLTLNKDSENSRKKRKPSRKHFRGAAAEVKSLPSQDYVYDVYHLEQVPEDEYNKYEGSKVGFIKIIDVYGDLLPDELTDSDEQFLSDEEDSNDENYYRNDYPEDEDDDRSILFGSEGEEMAELETEFLANHDVDEFERPEMTDSADVIRPREDYDPKIATYDDVFSKLQGSSNILRSINDANFIDLDRDFEEEEGSDGEFMYNEEQEDKDEFPRNEFFPTDKDDPVAIHRDRIFHRLQKMIEKD</sequence>
<dbReference type="VEuPathDB" id="FungiDB:GW608_H10527"/>
<dbReference type="VEuPathDB" id="FungiDB:CAGL0H10472g"/>
<dbReference type="VEuPathDB" id="FungiDB:GWK60_H10439"/>
<comment type="similarity">
    <text evidence="1">Belongs to the IWR1/SLC7A6OS family.</text>
</comment>
<dbReference type="GO" id="GO:0005737">
    <property type="term" value="C:cytoplasm"/>
    <property type="evidence" value="ECO:0007669"/>
    <property type="project" value="EnsemblFungi"/>
</dbReference>
<dbReference type="PANTHER" id="PTHR28063">
    <property type="entry name" value="RNA POLYMERASE II NUCLEAR LOCALIZATION PROTEIN IWR1"/>
    <property type="match status" value="1"/>
</dbReference>
<dbReference type="Proteomes" id="UP000054886">
    <property type="component" value="Unassembled WGS sequence"/>
</dbReference>
<dbReference type="InterPro" id="IPR040150">
    <property type="entry name" value="Iwr1"/>
</dbReference>
<dbReference type="VEuPathDB" id="FungiDB:GVI51_H10373"/>
<evidence type="ECO:0000256" key="2">
    <source>
        <dbReference type="SAM" id="MobiDB-lite"/>
    </source>
</evidence>